<reference evidence="3 4" key="1">
    <citation type="submission" date="2012-05" db="EMBL/GenBank/DDBJ databases">
        <title>Recombination and specialization in a pathogen metapopulation.</title>
        <authorList>
            <person name="Gardiner A."/>
            <person name="Kemen E."/>
            <person name="Schultz-Larsen T."/>
            <person name="MacLean D."/>
            <person name="Van Oosterhout C."/>
            <person name="Jones J.D.G."/>
        </authorList>
    </citation>
    <scope>NUCLEOTIDE SEQUENCE [LARGE SCALE GENOMIC DNA]</scope>
    <source>
        <strain evidence="3 4">Ac Nc2</strain>
    </source>
</reference>
<name>A0A024FWK0_9STRA</name>
<proteinExistence type="predicted"/>
<comment type="caution">
    <text evidence="3">The sequence shown here is derived from an EMBL/GenBank/DDBJ whole genome shotgun (WGS) entry which is preliminary data.</text>
</comment>
<accession>A0A024FWK0</accession>
<gene>
    <name evidence="2" type="ORF">BN9_114960</name>
    <name evidence="3" type="ORF">BN9_122130</name>
</gene>
<dbReference type="InParanoid" id="A0A024FWK0"/>
<evidence type="ECO:0000313" key="2">
    <source>
        <dbReference type="EMBL" id="CCI10744.1"/>
    </source>
</evidence>
<evidence type="ECO:0000313" key="4">
    <source>
        <dbReference type="Proteomes" id="UP000053237"/>
    </source>
</evidence>
<evidence type="ECO:0000313" key="3">
    <source>
        <dbReference type="EMBL" id="CCI11014.1"/>
    </source>
</evidence>
<dbReference type="Proteomes" id="UP000053237">
    <property type="component" value="Unassembled WGS sequence"/>
</dbReference>
<organism evidence="3 4">
    <name type="scientific">Albugo candida</name>
    <dbReference type="NCBI Taxonomy" id="65357"/>
    <lineage>
        <taxon>Eukaryota</taxon>
        <taxon>Sar</taxon>
        <taxon>Stramenopiles</taxon>
        <taxon>Oomycota</taxon>
        <taxon>Peronosporomycetes</taxon>
        <taxon>Albuginales</taxon>
        <taxon>Albuginaceae</taxon>
        <taxon>Albugo</taxon>
    </lineage>
</organism>
<feature type="chain" id="PRO_5007368448" evidence="1">
    <location>
        <begin position="20"/>
        <end position="178"/>
    </location>
</feature>
<protein>
    <submittedName>
        <fullName evidence="3">Uncharacterized protein</fullName>
    </submittedName>
</protein>
<sequence>MVSLTTVAAALGLVTFGNAEVALRYLKSSSQQDAPPNKPTLIKSVCSQILEKPEVLDNYLEFCHLQNVKLQGTENFCHALYNTALHGLTEHIFQAFKDEIETYELADIGDKIQVFFEGFPKNGNDEEKRKYVEGLYPSLYASISKQGQSEFGFKGKHRFFLARLSNQLMQQCYMVKKP</sequence>
<evidence type="ECO:0000256" key="1">
    <source>
        <dbReference type="SAM" id="SignalP"/>
    </source>
</evidence>
<dbReference type="EMBL" id="CAIX01000377">
    <property type="protein sequence ID" value="CCI10744.1"/>
    <property type="molecule type" value="Genomic_DNA"/>
</dbReference>
<dbReference type="EMBL" id="CAIX01000505">
    <property type="protein sequence ID" value="CCI11014.1"/>
    <property type="molecule type" value="Genomic_DNA"/>
</dbReference>
<keyword evidence="4" id="KW-1185">Reference proteome</keyword>
<feature type="signal peptide" evidence="1">
    <location>
        <begin position="1"/>
        <end position="19"/>
    </location>
</feature>
<keyword evidence="1" id="KW-0732">Signal</keyword>
<dbReference type="AlphaFoldDB" id="A0A024FWK0"/>